<dbReference type="RefSeq" id="WP_163889925.1">
    <property type="nucleotide sequence ID" value="NZ_JAAFYS010000001.1"/>
</dbReference>
<evidence type="ECO:0000313" key="6">
    <source>
        <dbReference type="Proteomes" id="UP000474757"/>
    </source>
</evidence>
<dbReference type="GO" id="GO:0019867">
    <property type="term" value="C:outer membrane"/>
    <property type="evidence" value="ECO:0007669"/>
    <property type="project" value="InterPro"/>
</dbReference>
<reference evidence="5 6" key="1">
    <citation type="submission" date="2020-02" db="EMBL/GenBank/DDBJ databases">
        <title>Pseudoroseicyclus tamarix, sp. nov., isolated from offshore sediment of a Tamarix chinensis forest.</title>
        <authorList>
            <person name="Gai Y."/>
        </authorList>
    </citation>
    <scope>NUCLEOTIDE SEQUENCE [LARGE SCALE GENOMIC DNA]</scope>
    <source>
        <strain evidence="5 6">CLL3-39</strain>
    </source>
</reference>
<dbReference type="EMBL" id="JAAGAB010000001">
    <property type="protein sequence ID" value="NDU99991.1"/>
    <property type="molecule type" value="Genomic_DNA"/>
</dbReference>
<keyword evidence="6" id="KW-1185">Reference proteome</keyword>
<dbReference type="InterPro" id="IPR034746">
    <property type="entry name" value="POTRA"/>
</dbReference>
<dbReference type="Proteomes" id="UP000474757">
    <property type="component" value="Unassembled WGS sequence"/>
</dbReference>
<evidence type="ECO:0000256" key="3">
    <source>
        <dbReference type="ARBA" id="ARBA00023136"/>
    </source>
</evidence>
<evidence type="ECO:0000313" key="5">
    <source>
        <dbReference type="EMBL" id="NDU99991.1"/>
    </source>
</evidence>
<dbReference type="Gene3D" id="2.40.160.50">
    <property type="entry name" value="membrane protein fhac: a member of the omp85/tpsb transporter family"/>
    <property type="match status" value="1"/>
</dbReference>
<keyword evidence="2" id="KW-0812">Transmembrane</keyword>
<sequence>MSACLGGAAIAQEVELILPDLEEMEDLRETLQNASLLFALESADIPESGPPSAEDYVAAARADYRRLLTGLYAEGRYSGVISIEVDGREASGIQPLEAPSSVERITITVSPGPEFIFGQAEVMPLAPGTELPESFAPGEPAYSGAVADAVDAAVEAWREIGHAKAEPGEQDITAIHPEQRLDASVAIQPGPELTFGDLVVSGNEDVRTDRIVAIANLPEGRTFTPDVLTRATRRLQQSGAFSTVAVREAETYNADGTLDVIVELVEAPPRRLSFGAEVSSVEGVALSASWLHRNLLGGAESLELAAEINGLAGDADDIDYILRATFDRQATFRRDTDFTGEVVLQRLQEPGYTLDAFSIETGLTRAVFLEDLIFTAGPGYTYAREETDFRTREYQLLTLPLGAELDRRDDPQNATEGFYIDLEVTPFYGLSGIGSGARTYADARVYRGFGERVVVALRGQAGAVFGVGPEDAPADYLFYSGGGGTVRGQPYQSLDVEITRDFGEGPTTVETGGALFLGLQSEARVAVTEKIGAVAFVDAGLVGPDPFDPSVNEWHAGAGLGVRYNTLIGPIRLDVATPVTGDDTFGSVDVYVGIGQSF</sequence>
<dbReference type="Gene3D" id="3.10.20.310">
    <property type="entry name" value="membrane protein fhac"/>
    <property type="match status" value="1"/>
</dbReference>
<proteinExistence type="predicted"/>
<comment type="subcellular location">
    <subcellularLocation>
        <location evidence="1">Membrane</location>
    </subcellularLocation>
</comment>
<dbReference type="InterPro" id="IPR010827">
    <property type="entry name" value="BamA/TamA_POTRA"/>
</dbReference>
<name>A0A6B2JXC2_9RHOB</name>
<organism evidence="5 6">
    <name type="scientific">Pseudoroseicyclus tamaricis</name>
    <dbReference type="NCBI Taxonomy" id="2705421"/>
    <lineage>
        <taxon>Bacteria</taxon>
        <taxon>Pseudomonadati</taxon>
        <taxon>Pseudomonadota</taxon>
        <taxon>Alphaproteobacteria</taxon>
        <taxon>Rhodobacterales</taxon>
        <taxon>Paracoccaceae</taxon>
        <taxon>Pseudoroseicyclus</taxon>
    </lineage>
</organism>
<evidence type="ECO:0000256" key="2">
    <source>
        <dbReference type="ARBA" id="ARBA00022452"/>
    </source>
</evidence>
<dbReference type="InterPro" id="IPR039910">
    <property type="entry name" value="D15-like"/>
</dbReference>
<accession>A0A6B2JXC2</accession>
<dbReference type="AlphaFoldDB" id="A0A6B2JXC2"/>
<comment type="caution">
    <text evidence="5">The sequence shown here is derived from an EMBL/GenBank/DDBJ whole genome shotgun (WGS) entry which is preliminary data.</text>
</comment>
<feature type="domain" description="POTRA" evidence="4">
    <location>
        <begin position="193"/>
        <end position="267"/>
    </location>
</feature>
<dbReference type="PANTHER" id="PTHR12815:SF42">
    <property type="entry name" value="BACTERIAL SURFACE ANTIGEN (D15) DOMAIN-CONTAINING PROTEIN"/>
    <property type="match status" value="1"/>
</dbReference>
<dbReference type="PANTHER" id="PTHR12815">
    <property type="entry name" value="SORTING AND ASSEMBLY MACHINERY SAMM50 PROTEIN FAMILY MEMBER"/>
    <property type="match status" value="1"/>
</dbReference>
<keyword evidence="3" id="KW-0472">Membrane</keyword>
<evidence type="ECO:0000256" key="1">
    <source>
        <dbReference type="ARBA" id="ARBA00004370"/>
    </source>
</evidence>
<protein>
    <submittedName>
        <fullName evidence="5">BamA/TamA family outer membrane protein</fullName>
    </submittedName>
</protein>
<dbReference type="PROSITE" id="PS51779">
    <property type="entry name" value="POTRA"/>
    <property type="match status" value="1"/>
</dbReference>
<dbReference type="Pfam" id="PF07244">
    <property type="entry name" value="POTRA"/>
    <property type="match status" value="1"/>
</dbReference>
<gene>
    <name evidence="5" type="ORF">GZA08_03275</name>
</gene>
<dbReference type="Pfam" id="PF01103">
    <property type="entry name" value="Omp85"/>
    <property type="match status" value="1"/>
</dbReference>
<evidence type="ECO:0000259" key="4">
    <source>
        <dbReference type="PROSITE" id="PS51779"/>
    </source>
</evidence>
<dbReference type="InterPro" id="IPR000184">
    <property type="entry name" value="Bac_surfAg_D15"/>
</dbReference>
<keyword evidence="2" id="KW-1134">Transmembrane beta strand</keyword>